<feature type="transmembrane region" description="Helical" evidence="13">
    <location>
        <begin position="78"/>
        <end position="96"/>
    </location>
</feature>
<dbReference type="EMBL" id="BDFE01000020">
    <property type="protein sequence ID" value="GAU09725.1"/>
    <property type="molecule type" value="Genomic_DNA"/>
</dbReference>
<dbReference type="GO" id="GO:0015099">
    <property type="term" value="F:nickel cation transmembrane transporter activity"/>
    <property type="evidence" value="ECO:0007669"/>
    <property type="project" value="UniProtKB-UniRule"/>
</dbReference>
<proteinExistence type="inferred from homology"/>
<dbReference type="RefSeq" id="WP_069859971.1">
    <property type="nucleotide sequence ID" value="NZ_BDFE01000020.1"/>
</dbReference>
<comment type="function">
    <text evidence="1">Efflux system for nickel and cobalt.</text>
</comment>
<keyword evidence="10" id="KW-0921">Nickel transport</keyword>
<evidence type="ECO:0000313" key="15">
    <source>
        <dbReference type="EMBL" id="GAU09725.1"/>
    </source>
</evidence>
<keyword evidence="6" id="KW-0533">Nickel</keyword>
<organism evidence="15 16">
    <name type="scientific">Desulfoplanes formicivorans</name>
    <dbReference type="NCBI Taxonomy" id="1592317"/>
    <lineage>
        <taxon>Bacteria</taxon>
        <taxon>Pseudomonadati</taxon>
        <taxon>Thermodesulfobacteriota</taxon>
        <taxon>Desulfovibrionia</taxon>
        <taxon>Desulfovibrionales</taxon>
        <taxon>Desulfoplanaceae</taxon>
        <taxon>Desulfoplanes</taxon>
    </lineage>
</organism>
<feature type="transmembrane region" description="Helical" evidence="13">
    <location>
        <begin position="201"/>
        <end position="227"/>
    </location>
</feature>
<sequence>MIRLFLAIFLFLLLVGGAVPAGAGNPFQGGEQGTVVRQSTENSPAAGFFVRIAQYQQELRQRLGGLIREARQGISLRPLMLILVFAFAYGMVHAAGPGHGKAVAMTYILSQNASIGGGILFGVSIALIHGFSGAICVLGLHYILEQSVSGTLASVTRTTQLVSFGLITLLGVWIVCSHLRECFQQVDGTHGKDMKKGKTRLLPWALSVGMVPCPGVVMVMLFCLSMGVFSLGLMAALAISLGMAVTISLVVICVVLGRTACVGSFSAQRARRLEQILGMTSGLAVAVLGFVFFRAAMV</sequence>
<keyword evidence="5" id="KW-1003">Cell membrane</keyword>
<evidence type="ECO:0000256" key="7">
    <source>
        <dbReference type="ARBA" id="ARBA00022692"/>
    </source>
</evidence>
<evidence type="ECO:0000313" key="16">
    <source>
        <dbReference type="Proteomes" id="UP000095200"/>
    </source>
</evidence>
<accession>A0A194AKG1</accession>
<evidence type="ECO:0000256" key="1">
    <source>
        <dbReference type="ARBA" id="ARBA00002510"/>
    </source>
</evidence>
<evidence type="ECO:0000256" key="5">
    <source>
        <dbReference type="ARBA" id="ARBA00022475"/>
    </source>
</evidence>
<keyword evidence="8 13" id="KW-1133">Transmembrane helix</keyword>
<comment type="caution">
    <text evidence="15">The sequence shown here is derived from an EMBL/GenBank/DDBJ whole genome shotgun (WGS) entry which is preliminary data.</text>
</comment>
<dbReference type="GO" id="GO:0006824">
    <property type="term" value="P:cobalt ion transport"/>
    <property type="evidence" value="ECO:0007669"/>
    <property type="project" value="UniProtKB-KW"/>
</dbReference>
<protein>
    <recommendedName>
        <fullName evidence="13">Nickel/cobalt efflux system</fullName>
    </recommendedName>
</protein>
<feature type="signal peptide" evidence="14">
    <location>
        <begin position="1"/>
        <end position="21"/>
    </location>
</feature>
<evidence type="ECO:0000256" key="9">
    <source>
        <dbReference type="ARBA" id="ARBA00023065"/>
    </source>
</evidence>
<dbReference type="Pfam" id="PF03824">
    <property type="entry name" value="NicO"/>
    <property type="match status" value="1"/>
</dbReference>
<dbReference type="GO" id="GO:0046583">
    <property type="term" value="F:monoatomic cation efflux transmembrane transporter activity"/>
    <property type="evidence" value="ECO:0007669"/>
    <property type="project" value="TreeGrafter"/>
</dbReference>
<evidence type="ECO:0000256" key="11">
    <source>
        <dbReference type="ARBA" id="ARBA00023136"/>
    </source>
</evidence>
<dbReference type="InterPro" id="IPR051224">
    <property type="entry name" value="NiCoT_RcnA"/>
</dbReference>
<evidence type="ECO:0000256" key="13">
    <source>
        <dbReference type="RuleBase" id="RU362101"/>
    </source>
</evidence>
<keyword evidence="7 13" id="KW-0812">Transmembrane</keyword>
<comment type="subcellular location">
    <subcellularLocation>
        <location evidence="2 13">Cell membrane</location>
        <topology evidence="2 13">Multi-pass membrane protein</topology>
    </subcellularLocation>
</comment>
<gene>
    <name evidence="15" type="ORF">DPF_2456</name>
</gene>
<feature type="chain" id="PRO_5008507622" description="Nickel/cobalt efflux system" evidence="14">
    <location>
        <begin position="22"/>
        <end position="298"/>
    </location>
</feature>
<dbReference type="Proteomes" id="UP000095200">
    <property type="component" value="Unassembled WGS sequence"/>
</dbReference>
<feature type="transmembrane region" description="Helical" evidence="13">
    <location>
        <begin position="233"/>
        <end position="256"/>
    </location>
</feature>
<evidence type="ECO:0000256" key="4">
    <source>
        <dbReference type="ARBA" id="ARBA00022448"/>
    </source>
</evidence>
<dbReference type="AlphaFoldDB" id="A0A194AKG1"/>
<keyword evidence="9" id="KW-0406">Ion transport</keyword>
<feature type="transmembrane region" description="Helical" evidence="13">
    <location>
        <begin position="117"/>
        <end position="141"/>
    </location>
</feature>
<dbReference type="GO" id="GO:0005886">
    <property type="term" value="C:plasma membrane"/>
    <property type="evidence" value="ECO:0007669"/>
    <property type="project" value="UniProtKB-SubCell"/>
</dbReference>
<evidence type="ECO:0000256" key="3">
    <source>
        <dbReference type="ARBA" id="ARBA00022426"/>
    </source>
</evidence>
<keyword evidence="14" id="KW-0732">Signal</keyword>
<dbReference type="OrthoDB" id="9812956at2"/>
<keyword evidence="4 13" id="KW-0813">Transport</keyword>
<reference evidence="16" key="1">
    <citation type="submission" date="2016-06" db="EMBL/GenBank/DDBJ databases">
        <title>Draft genome sequence of Desulfoplanes formicivorans strain Pf12B.</title>
        <authorList>
            <person name="Watanabe M."/>
            <person name="Kojima H."/>
            <person name="Fukui M."/>
        </authorList>
    </citation>
    <scope>NUCLEOTIDE SEQUENCE [LARGE SCALE GENOMIC DNA]</scope>
    <source>
        <strain evidence="16">Pf12B</strain>
    </source>
</reference>
<keyword evidence="16" id="KW-1185">Reference proteome</keyword>
<dbReference type="PANTHER" id="PTHR40659">
    <property type="entry name" value="NICKEL/COBALT EFFLUX SYSTEM RCNA"/>
    <property type="match status" value="1"/>
</dbReference>
<feature type="transmembrane region" description="Helical" evidence="13">
    <location>
        <begin position="276"/>
        <end position="297"/>
    </location>
</feature>
<dbReference type="GO" id="GO:0010045">
    <property type="term" value="P:response to nickel cation"/>
    <property type="evidence" value="ECO:0007669"/>
    <property type="project" value="TreeGrafter"/>
</dbReference>
<evidence type="ECO:0000256" key="6">
    <source>
        <dbReference type="ARBA" id="ARBA00022596"/>
    </source>
</evidence>
<dbReference type="PANTHER" id="PTHR40659:SF1">
    <property type="entry name" value="NICKEL_COBALT EFFLUX SYSTEM RCNA"/>
    <property type="match status" value="1"/>
</dbReference>
<keyword evidence="3" id="KW-0171">Cobalt transport</keyword>
<evidence type="ECO:0000256" key="12">
    <source>
        <dbReference type="ARBA" id="ARBA00023285"/>
    </source>
</evidence>
<keyword evidence="12" id="KW-0170">Cobalt</keyword>
<feature type="transmembrane region" description="Helical" evidence="13">
    <location>
        <begin position="161"/>
        <end position="180"/>
    </location>
</feature>
<name>A0A194AKG1_9BACT</name>
<dbReference type="GO" id="GO:0032025">
    <property type="term" value="P:response to cobalt ion"/>
    <property type="evidence" value="ECO:0007669"/>
    <property type="project" value="TreeGrafter"/>
</dbReference>
<keyword evidence="11 13" id="KW-0472">Membrane</keyword>
<evidence type="ECO:0000256" key="14">
    <source>
        <dbReference type="SAM" id="SignalP"/>
    </source>
</evidence>
<dbReference type="InterPro" id="IPR011541">
    <property type="entry name" value="Ni/Co_transpt_high_affinity"/>
</dbReference>
<evidence type="ECO:0000256" key="8">
    <source>
        <dbReference type="ARBA" id="ARBA00022989"/>
    </source>
</evidence>
<evidence type="ECO:0000256" key="2">
    <source>
        <dbReference type="ARBA" id="ARBA00004651"/>
    </source>
</evidence>
<evidence type="ECO:0000256" key="10">
    <source>
        <dbReference type="ARBA" id="ARBA00023112"/>
    </source>
</evidence>
<comment type="similarity">
    <text evidence="13">Belongs to the NiCoT transporter (TC 2.A.52) family.</text>
</comment>